<gene>
    <name evidence="3" type="ORF">CR513_11154</name>
</gene>
<evidence type="ECO:0000313" key="3">
    <source>
        <dbReference type="EMBL" id="RDY05036.1"/>
    </source>
</evidence>
<protein>
    <recommendedName>
        <fullName evidence="2">Tf2-1-like SH3-like domain-containing protein</fullName>
    </recommendedName>
</protein>
<dbReference type="AlphaFoldDB" id="A0A371HQF9"/>
<feature type="non-terminal residue" evidence="3">
    <location>
        <position position="1"/>
    </location>
</feature>
<sequence length="99" mass="11158">MEKEGEQYTKIANKGKNGKLLPRGDGPFIVLHRVNDNAYILDKPQEYGGSTTFNIAYLSSFISSMDNPNLRANFFQDGKPNVNLERQGKQEKGIKHKEA</sequence>
<proteinExistence type="predicted"/>
<evidence type="ECO:0000256" key="1">
    <source>
        <dbReference type="SAM" id="MobiDB-lite"/>
    </source>
</evidence>
<dbReference type="EMBL" id="QJKJ01001956">
    <property type="protein sequence ID" value="RDY05036.1"/>
    <property type="molecule type" value="Genomic_DNA"/>
</dbReference>
<feature type="compositionally biased region" description="Basic and acidic residues" evidence="1">
    <location>
        <begin position="86"/>
        <end position="99"/>
    </location>
</feature>
<keyword evidence="4" id="KW-1185">Reference proteome</keyword>
<feature type="region of interest" description="Disordered" evidence="1">
    <location>
        <begin position="76"/>
        <end position="99"/>
    </location>
</feature>
<dbReference type="Pfam" id="PF24626">
    <property type="entry name" value="SH3_Tf2-1"/>
    <property type="match status" value="1"/>
</dbReference>
<dbReference type="OrthoDB" id="1721574at2759"/>
<accession>A0A371HQF9</accession>
<reference evidence="3" key="1">
    <citation type="submission" date="2018-05" db="EMBL/GenBank/DDBJ databases">
        <title>Draft genome of Mucuna pruriens seed.</title>
        <authorList>
            <person name="Nnadi N.E."/>
            <person name="Vos R."/>
            <person name="Hasami M.H."/>
            <person name="Devisetty U.K."/>
            <person name="Aguiy J.C."/>
        </authorList>
    </citation>
    <scope>NUCLEOTIDE SEQUENCE [LARGE SCALE GENOMIC DNA]</scope>
    <source>
        <strain evidence="3">JCA_2017</strain>
    </source>
</reference>
<evidence type="ECO:0000313" key="4">
    <source>
        <dbReference type="Proteomes" id="UP000257109"/>
    </source>
</evidence>
<dbReference type="InterPro" id="IPR056924">
    <property type="entry name" value="SH3_Tf2-1"/>
</dbReference>
<evidence type="ECO:0000259" key="2">
    <source>
        <dbReference type="Pfam" id="PF24626"/>
    </source>
</evidence>
<name>A0A371HQF9_MUCPR</name>
<dbReference type="Proteomes" id="UP000257109">
    <property type="component" value="Unassembled WGS sequence"/>
</dbReference>
<feature type="domain" description="Tf2-1-like SH3-like" evidence="2">
    <location>
        <begin position="12"/>
        <end position="61"/>
    </location>
</feature>
<comment type="caution">
    <text evidence="3">The sequence shown here is derived from an EMBL/GenBank/DDBJ whole genome shotgun (WGS) entry which is preliminary data.</text>
</comment>
<organism evidence="3 4">
    <name type="scientific">Mucuna pruriens</name>
    <name type="common">Velvet bean</name>
    <name type="synonym">Dolichos pruriens</name>
    <dbReference type="NCBI Taxonomy" id="157652"/>
    <lineage>
        <taxon>Eukaryota</taxon>
        <taxon>Viridiplantae</taxon>
        <taxon>Streptophyta</taxon>
        <taxon>Embryophyta</taxon>
        <taxon>Tracheophyta</taxon>
        <taxon>Spermatophyta</taxon>
        <taxon>Magnoliopsida</taxon>
        <taxon>eudicotyledons</taxon>
        <taxon>Gunneridae</taxon>
        <taxon>Pentapetalae</taxon>
        <taxon>rosids</taxon>
        <taxon>fabids</taxon>
        <taxon>Fabales</taxon>
        <taxon>Fabaceae</taxon>
        <taxon>Papilionoideae</taxon>
        <taxon>50 kb inversion clade</taxon>
        <taxon>NPAAA clade</taxon>
        <taxon>indigoferoid/millettioid clade</taxon>
        <taxon>Phaseoleae</taxon>
        <taxon>Mucuna</taxon>
    </lineage>
</organism>